<name>A0A0G9JUY5_9BACT</name>
<evidence type="ECO:0000256" key="1">
    <source>
        <dbReference type="SAM" id="Phobius"/>
    </source>
</evidence>
<dbReference type="PATRIC" id="fig|1447256.3.peg.1839"/>
<proteinExistence type="predicted"/>
<accession>A0A0G9JUY5</accession>
<organism evidence="2 3">
    <name type="scientific">Aliarcobacter butzleri L348</name>
    <dbReference type="NCBI Taxonomy" id="1447256"/>
    <lineage>
        <taxon>Bacteria</taxon>
        <taxon>Pseudomonadati</taxon>
        <taxon>Campylobacterota</taxon>
        <taxon>Epsilonproteobacteria</taxon>
        <taxon>Campylobacterales</taxon>
        <taxon>Arcobacteraceae</taxon>
        <taxon>Aliarcobacter</taxon>
    </lineage>
</organism>
<reference evidence="2 3" key="1">
    <citation type="submission" date="2014-01" db="EMBL/GenBank/DDBJ databases">
        <title>Development of a Comparative Genomic Fingerprinting Assay for High Resolution Genotyping of Arcobacter butzleri.</title>
        <authorList>
            <person name="Webb A.L."/>
            <person name="Inglis G.D."/>
            <person name="Kruczkiewicz P."/>
            <person name="Selinger L.B."/>
            <person name="Taboada E.N."/>
        </authorList>
    </citation>
    <scope>NUCLEOTIDE SEQUENCE [LARGE SCALE GENOMIC DNA]</scope>
    <source>
        <strain evidence="2 3">L348</strain>
    </source>
</reference>
<feature type="transmembrane region" description="Helical" evidence="1">
    <location>
        <begin position="54"/>
        <end position="74"/>
    </location>
</feature>
<evidence type="ECO:0000313" key="2">
    <source>
        <dbReference type="EMBL" id="KLD98096.1"/>
    </source>
</evidence>
<keyword evidence="1" id="KW-0812">Transmembrane</keyword>
<evidence type="ECO:0000313" key="3">
    <source>
        <dbReference type="Proteomes" id="UP000035514"/>
    </source>
</evidence>
<keyword evidence="1" id="KW-1133">Transmembrane helix</keyword>
<protein>
    <submittedName>
        <fullName evidence="2">Uncharacterized protein</fullName>
    </submittedName>
</protein>
<dbReference type="EMBL" id="JAIQ01000133">
    <property type="protein sequence ID" value="KLD98096.1"/>
    <property type="molecule type" value="Genomic_DNA"/>
</dbReference>
<keyword evidence="1" id="KW-0472">Membrane</keyword>
<comment type="caution">
    <text evidence="2">The sequence shown here is derived from an EMBL/GenBank/DDBJ whole genome shotgun (WGS) entry which is preliminary data.</text>
</comment>
<sequence length="100" mass="11049">MLKKFFNYLAIPEASGKKIGLFRTLAAIFGGLIIAYLGMTLVAFLLPMKVSQSGIISIMFNTFAWACTATWIALSYTKLSALLKVLIPTVIFSISLYILY</sequence>
<dbReference type="AlphaFoldDB" id="A0A0G9JUY5"/>
<dbReference type="RefSeq" id="WP_046997080.1">
    <property type="nucleotide sequence ID" value="NZ_JAIQ01000133.1"/>
</dbReference>
<gene>
    <name evidence="2" type="ORF">AA20_09415</name>
</gene>
<feature type="transmembrane region" description="Helical" evidence="1">
    <location>
        <begin position="21"/>
        <end position="48"/>
    </location>
</feature>
<dbReference type="Proteomes" id="UP000035514">
    <property type="component" value="Unassembled WGS sequence"/>
</dbReference>
<feature type="transmembrane region" description="Helical" evidence="1">
    <location>
        <begin position="81"/>
        <end position="99"/>
    </location>
</feature>